<comment type="similarity">
    <text evidence="2 7 10">Belongs to the citrate synthase family.</text>
</comment>
<evidence type="ECO:0000256" key="7">
    <source>
        <dbReference type="PIRNR" id="PIRNR001369"/>
    </source>
</evidence>
<comment type="caution">
    <text evidence="11">The sequence shown here is derived from an EMBL/GenBank/DDBJ whole genome shotgun (WGS) entry which is preliminary data.</text>
</comment>
<reference evidence="11 12" key="1">
    <citation type="submission" date="2011-08" db="EMBL/GenBank/DDBJ databases">
        <authorList>
            <person name="Weinstock G."/>
            <person name="Sodergren E."/>
            <person name="Clifton S."/>
            <person name="Fulton L."/>
            <person name="Fulton B."/>
            <person name="Courtney L."/>
            <person name="Fronick C."/>
            <person name="Harrison M."/>
            <person name="Strong C."/>
            <person name="Farmer C."/>
            <person name="Delahaunty K."/>
            <person name="Markovic C."/>
            <person name="Hall O."/>
            <person name="Minx P."/>
            <person name="Tomlinson C."/>
            <person name="Mitreva M."/>
            <person name="Hou S."/>
            <person name="Chen J."/>
            <person name="Wollam A."/>
            <person name="Pepin K.H."/>
            <person name="Johnson M."/>
            <person name="Bhonagiri V."/>
            <person name="Zhang X."/>
            <person name="Suruliraj S."/>
            <person name="Warren W."/>
            <person name="Chinwalla A."/>
            <person name="Mardis E.R."/>
            <person name="Wilson R.K."/>
        </authorList>
    </citation>
    <scope>NUCLEOTIDE SEQUENCE [LARGE SCALE GENOMIC DNA]</scope>
    <source>
        <strain evidence="11 12">ATCC 51873</strain>
    </source>
</reference>
<dbReference type="PANTHER" id="PTHR42871:SF1">
    <property type="entry name" value="CITRATE SYNTHASE"/>
    <property type="match status" value="1"/>
</dbReference>
<dbReference type="InterPro" id="IPR010953">
    <property type="entry name" value="Citrate_synthase_typ-I"/>
</dbReference>
<dbReference type="PANTHER" id="PTHR42871">
    <property type="entry name" value="CITRATE SYNTHASE"/>
    <property type="match status" value="1"/>
</dbReference>
<dbReference type="InterPro" id="IPR002020">
    <property type="entry name" value="Citrate_synthase"/>
</dbReference>
<dbReference type="NCBIfam" id="TIGR01798">
    <property type="entry name" value="cit_synth_I"/>
    <property type="match status" value="1"/>
</dbReference>
<evidence type="ECO:0000313" key="11">
    <source>
        <dbReference type="EMBL" id="EHM38178.1"/>
    </source>
</evidence>
<dbReference type="Proteomes" id="UP000005959">
    <property type="component" value="Unassembled WGS sequence"/>
</dbReference>
<dbReference type="PIRSF" id="PIRSF001369">
    <property type="entry name" value="Citrate_synth"/>
    <property type="match status" value="1"/>
</dbReference>
<evidence type="ECO:0000256" key="8">
    <source>
        <dbReference type="PIRSR" id="PIRSR001369-1"/>
    </source>
</evidence>
<comment type="catalytic activity">
    <reaction evidence="5 9">
        <text>oxaloacetate + acetyl-CoA + H2O = citrate + CoA + H(+)</text>
        <dbReference type="Rhea" id="RHEA:16845"/>
        <dbReference type="ChEBI" id="CHEBI:15377"/>
        <dbReference type="ChEBI" id="CHEBI:15378"/>
        <dbReference type="ChEBI" id="CHEBI:16452"/>
        <dbReference type="ChEBI" id="CHEBI:16947"/>
        <dbReference type="ChEBI" id="CHEBI:57287"/>
        <dbReference type="ChEBI" id="CHEBI:57288"/>
        <dbReference type="EC" id="2.3.3.16"/>
    </reaction>
</comment>
<accession>G9YD23</accession>
<evidence type="ECO:0000256" key="6">
    <source>
        <dbReference type="NCBIfam" id="TIGR01798"/>
    </source>
</evidence>
<dbReference type="PRINTS" id="PR00143">
    <property type="entry name" value="CITRTSNTHASE"/>
</dbReference>
<gene>
    <name evidence="11" type="ORF">HMPREF0454_04517</name>
</gene>
<evidence type="ECO:0000256" key="2">
    <source>
        <dbReference type="ARBA" id="ARBA00010566"/>
    </source>
</evidence>
<dbReference type="InterPro" id="IPR016143">
    <property type="entry name" value="Citrate_synth-like_sm_a-sub"/>
</dbReference>
<dbReference type="Pfam" id="PF00285">
    <property type="entry name" value="Citrate_synt"/>
    <property type="match status" value="1"/>
</dbReference>
<dbReference type="Gene3D" id="1.10.580.10">
    <property type="entry name" value="Citrate Synthase, domain 1"/>
    <property type="match status" value="1"/>
</dbReference>
<name>G9YD23_HAFAL</name>
<dbReference type="HOGENOM" id="CLU_025068_0_0_6"/>
<dbReference type="InterPro" id="IPR036969">
    <property type="entry name" value="Citrate_synthase_sf"/>
</dbReference>
<dbReference type="GO" id="GO:0036440">
    <property type="term" value="F:citrate synthase activity"/>
    <property type="evidence" value="ECO:0007669"/>
    <property type="project" value="UniProtKB-EC"/>
</dbReference>
<dbReference type="InterPro" id="IPR016142">
    <property type="entry name" value="Citrate_synth-like_lrg_a-sub"/>
</dbReference>
<dbReference type="PROSITE" id="PS00480">
    <property type="entry name" value="CITRATE_SYNTHASE"/>
    <property type="match status" value="1"/>
</dbReference>
<comment type="pathway">
    <text evidence="1 9">Carbohydrate metabolism; tricarboxylic acid cycle; isocitrate from oxaloacetate: step 1/2.</text>
</comment>
<feature type="active site" evidence="8">
    <location>
        <position position="375"/>
    </location>
</feature>
<keyword evidence="4 7" id="KW-0808">Transferase</keyword>
<organism evidence="11 12">
    <name type="scientific">Hafnia alvei ATCC 51873</name>
    <dbReference type="NCBI Taxonomy" id="1002364"/>
    <lineage>
        <taxon>Bacteria</taxon>
        <taxon>Pseudomonadati</taxon>
        <taxon>Pseudomonadota</taxon>
        <taxon>Gammaproteobacteria</taxon>
        <taxon>Enterobacterales</taxon>
        <taxon>Hafniaceae</taxon>
        <taxon>Hafnia</taxon>
    </lineage>
</organism>
<dbReference type="UniPathway" id="UPA00223">
    <property type="reaction ID" value="UER00717"/>
</dbReference>
<sequence>MVLKSRGAKETVMANKKATLTLNGSETIELDVLSGTLGGEEIDIRSLGSKGYFTFDPGFTSTASCESKITYIDGDEGILLHRGFPIDELAKNSNYLEVCYILLYGEAPTPEEYETFKTTVTRHTMIHEQITRLFHGFRRDSHPMAVMCGVTASLAAFYHDSLDVNNERHREIAAYRLLSKMPTLAAMCYKYSLGQPFVYPKNNLSYSGNFLNMMFSTPCEEYVVNPVLERAMDRILILHADHEQNASTSTVRTAGSSGANPFACIAAGIASLWGPAHGGANEAALKMLEEISSVDHIPEFVRRAKDKNDSFRLMGFGHRVYKNYDPRATVMRETCHEVLKELNLQDDLLEVAMELEHIALNDPYFIEKKLYPNVDFYSGIILKAMGIPSSMFTVIFAMARTVGWIAHWNEMHDDGIKIARPRQLYTGYDKRTFESKLKK</sequence>
<dbReference type="GO" id="GO:0006099">
    <property type="term" value="P:tricarboxylic acid cycle"/>
    <property type="evidence" value="ECO:0007669"/>
    <property type="project" value="UniProtKB-UniRule"/>
</dbReference>
<proteinExistence type="inferred from homology"/>
<dbReference type="AlphaFoldDB" id="G9YD23"/>
<dbReference type="InterPro" id="IPR024176">
    <property type="entry name" value="Citrate_synthase_bac-typ"/>
</dbReference>
<evidence type="ECO:0000256" key="5">
    <source>
        <dbReference type="ARBA" id="ARBA00049288"/>
    </source>
</evidence>
<evidence type="ECO:0000256" key="4">
    <source>
        <dbReference type="ARBA" id="ARBA00022679"/>
    </source>
</evidence>
<dbReference type="FunFam" id="1.10.230.10:FF:000002">
    <property type="entry name" value="Citrate synthase"/>
    <property type="match status" value="1"/>
</dbReference>
<evidence type="ECO:0000313" key="12">
    <source>
        <dbReference type="Proteomes" id="UP000005959"/>
    </source>
</evidence>
<dbReference type="EMBL" id="AGCI01000106">
    <property type="protein sequence ID" value="EHM38178.1"/>
    <property type="molecule type" value="Genomic_DNA"/>
</dbReference>
<dbReference type="NCBIfam" id="NF004126">
    <property type="entry name" value="PRK05614.1"/>
    <property type="match status" value="1"/>
</dbReference>
<dbReference type="GO" id="GO:0005737">
    <property type="term" value="C:cytoplasm"/>
    <property type="evidence" value="ECO:0007669"/>
    <property type="project" value="InterPro"/>
</dbReference>
<dbReference type="SUPFAM" id="SSF48256">
    <property type="entry name" value="Citrate synthase"/>
    <property type="match status" value="1"/>
</dbReference>
<evidence type="ECO:0000256" key="3">
    <source>
        <dbReference type="ARBA" id="ARBA00022532"/>
    </source>
</evidence>
<dbReference type="CDD" id="cd06114">
    <property type="entry name" value="EcCS_like"/>
    <property type="match status" value="1"/>
</dbReference>
<keyword evidence="3 9" id="KW-0816">Tricarboxylic acid cycle</keyword>
<protein>
    <recommendedName>
        <fullName evidence="6 7">Citrate synthase</fullName>
    </recommendedName>
</protein>
<dbReference type="InterPro" id="IPR019810">
    <property type="entry name" value="Citrate_synthase_AS"/>
</dbReference>
<dbReference type="Gene3D" id="2.20.28.60">
    <property type="match status" value="1"/>
</dbReference>
<evidence type="ECO:0000256" key="9">
    <source>
        <dbReference type="RuleBase" id="RU003370"/>
    </source>
</evidence>
<dbReference type="Gene3D" id="1.10.230.10">
    <property type="entry name" value="Cytochrome P450-Terp, domain 2"/>
    <property type="match status" value="1"/>
</dbReference>
<evidence type="ECO:0000256" key="1">
    <source>
        <dbReference type="ARBA" id="ARBA00004751"/>
    </source>
</evidence>
<evidence type="ECO:0000256" key="10">
    <source>
        <dbReference type="RuleBase" id="RU003406"/>
    </source>
</evidence>
<feature type="active site" evidence="8">
    <location>
        <position position="318"/>
    </location>
</feature>
<dbReference type="PATRIC" id="fig|1002364.3.peg.4059"/>